<dbReference type="EMBL" id="MU266357">
    <property type="protein sequence ID" value="KAH7928075.1"/>
    <property type="molecule type" value="Genomic_DNA"/>
</dbReference>
<proteinExistence type="predicted"/>
<reference evidence="1" key="1">
    <citation type="journal article" date="2021" name="New Phytol.">
        <title>Evolutionary innovations through gain and loss of genes in the ectomycorrhizal Boletales.</title>
        <authorList>
            <person name="Wu G."/>
            <person name="Miyauchi S."/>
            <person name="Morin E."/>
            <person name="Kuo A."/>
            <person name="Drula E."/>
            <person name="Varga T."/>
            <person name="Kohler A."/>
            <person name="Feng B."/>
            <person name="Cao Y."/>
            <person name="Lipzen A."/>
            <person name="Daum C."/>
            <person name="Hundley H."/>
            <person name="Pangilinan J."/>
            <person name="Johnson J."/>
            <person name="Barry K."/>
            <person name="LaButti K."/>
            <person name="Ng V."/>
            <person name="Ahrendt S."/>
            <person name="Min B."/>
            <person name="Choi I.G."/>
            <person name="Park H."/>
            <person name="Plett J.M."/>
            <person name="Magnuson J."/>
            <person name="Spatafora J.W."/>
            <person name="Nagy L.G."/>
            <person name="Henrissat B."/>
            <person name="Grigoriev I.V."/>
            <person name="Yang Z.L."/>
            <person name="Xu J."/>
            <person name="Martin F.M."/>
        </authorList>
    </citation>
    <scope>NUCLEOTIDE SEQUENCE</scope>
    <source>
        <strain evidence="1">KUC20120723A-06</strain>
    </source>
</reference>
<evidence type="ECO:0000313" key="1">
    <source>
        <dbReference type="EMBL" id="KAH7928075.1"/>
    </source>
</evidence>
<gene>
    <name evidence="1" type="ORF">BV22DRAFT_1083679</name>
</gene>
<name>A0ACB8BQ83_9AGAM</name>
<dbReference type="Proteomes" id="UP000790709">
    <property type="component" value="Unassembled WGS sequence"/>
</dbReference>
<sequence>MPFSDDKPGFPTSLCLACSSSLPPKSSSDIFTTPCCRRPICSNCLSSNPRLRRYNPCLSCLGGVGVINAGLSRDLRNADVNVDGAVRDEDTFILGDDDDEVDASDADDGKSGGIETPPPAYPSSSPPSRSSAEPMSEPTSSVDKDMDAHTDSIQEGGPQKYHIARGDTLQGISFRFGVNGRELCRLNNLPPSTLTTTPHLLHTRVSLVLPPDTRPTKGGPPKLDQNTGARGVRQRAEKRMQLVTKEADWRVAKAYVALADDPDEEVACHIKCKEVGTLTAGQNSLEYRAVDHYLEDQEWEEEQRRQGRVLNANLPSIARRVVA</sequence>
<protein>
    <submittedName>
        <fullName evidence="1">Uncharacterized protein</fullName>
    </submittedName>
</protein>
<accession>A0ACB8BQ83</accession>
<comment type="caution">
    <text evidence="1">The sequence shown here is derived from an EMBL/GenBank/DDBJ whole genome shotgun (WGS) entry which is preliminary data.</text>
</comment>
<keyword evidence="2" id="KW-1185">Reference proteome</keyword>
<evidence type="ECO:0000313" key="2">
    <source>
        <dbReference type="Proteomes" id="UP000790709"/>
    </source>
</evidence>
<organism evidence="1 2">
    <name type="scientific">Leucogyrophana mollusca</name>
    <dbReference type="NCBI Taxonomy" id="85980"/>
    <lineage>
        <taxon>Eukaryota</taxon>
        <taxon>Fungi</taxon>
        <taxon>Dikarya</taxon>
        <taxon>Basidiomycota</taxon>
        <taxon>Agaricomycotina</taxon>
        <taxon>Agaricomycetes</taxon>
        <taxon>Agaricomycetidae</taxon>
        <taxon>Boletales</taxon>
        <taxon>Boletales incertae sedis</taxon>
        <taxon>Leucogyrophana</taxon>
    </lineage>
</organism>